<dbReference type="SUPFAM" id="SSF81296">
    <property type="entry name" value="E set domains"/>
    <property type="match status" value="1"/>
</dbReference>
<keyword evidence="2" id="KW-0963">Cytoplasm</keyword>
<feature type="compositionally biased region" description="Basic and acidic residues" evidence="5">
    <location>
        <begin position="172"/>
        <end position="181"/>
    </location>
</feature>
<evidence type="ECO:0000313" key="7">
    <source>
        <dbReference type="EMBL" id="GAA4771381.1"/>
    </source>
</evidence>
<dbReference type="InterPro" id="IPR014756">
    <property type="entry name" value="Ig_E-set"/>
</dbReference>
<comment type="subcellular location">
    <subcellularLocation>
        <location evidence="1">Cytoplasm</location>
    </subcellularLocation>
</comment>
<dbReference type="InterPro" id="IPR050583">
    <property type="entry name" value="Mycobacterial_A85_antigen"/>
</dbReference>
<dbReference type="PANTHER" id="PTHR48098:SF3">
    <property type="entry name" value="IRON(III) ENTEROBACTIN ESTERASE"/>
    <property type="match status" value="1"/>
</dbReference>
<dbReference type="PANTHER" id="PTHR48098">
    <property type="entry name" value="ENTEROCHELIN ESTERASE-RELATED"/>
    <property type="match status" value="1"/>
</dbReference>
<feature type="domain" description="Enterochelin esterase N-terminal" evidence="6">
    <location>
        <begin position="56"/>
        <end position="169"/>
    </location>
</feature>
<dbReference type="SUPFAM" id="SSF53474">
    <property type="entry name" value="alpha/beta-Hydrolases"/>
    <property type="match status" value="1"/>
</dbReference>
<dbReference type="InterPro" id="IPR000801">
    <property type="entry name" value="Esterase-like"/>
</dbReference>
<evidence type="ECO:0000256" key="3">
    <source>
        <dbReference type="ARBA" id="ARBA00022801"/>
    </source>
</evidence>
<keyword evidence="3" id="KW-0378">Hydrolase</keyword>
<reference evidence="8" key="1">
    <citation type="journal article" date="2019" name="Int. J. Syst. Evol. Microbiol.">
        <title>The Global Catalogue of Microorganisms (GCM) 10K type strain sequencing project: providing services to taxonomists for standard genome sequencing and annotation.</title>
        <authorList>
            <consortium name="The Broad Institute Genomics Platform"/>
            <consortium name="The Broad Institute Genome Sequencing Center for Infectious Disease"/>
            <person name="Wu L."/>
            <person name="Ma J."/>
        </authorList>
    </citation>
    <scope>NUCLEOTIDE SEQUENCE [LARGE SCALE GENOMIC DNA]</scope>
    <source>
        <strain evidence="8">JCM 18537</strain>
    </source>
</reference>
<dbReference type="Pfam" id="PF11806">
    <property type="entry name" value="Enterochelin_N"/>
    <property type="match status" value="1"/>
</dbReference>
<sequence length="400" mass="43688">MSRWPRAPRTPFRADGSPIRVEPEALLADARTPGFWDRHTTAPVLGGLVDGFRETSFLWRPTRRGTEAMVHINSVTDRHREDITAARFARIGGTDVHHVSVLLPDELVASYRIVEAGHLPVDAGRDRPGWLRIHEAGVPDPLGSETLPNPLGRRSSVLRMPASRQHPAWRAARRDAGGARQPVRLDTRHPLWAIDPDDEPAHLLVLFDGETWRGLPLAAALAQRDGPPLAVLLVDSGPQRADLLPHPERIASLVEEVVVPAARRRWPRARDTVVAGQSYGGLAAASLAVLRPDLVSAAVAQSGSFQFRAGEERRRDATEPGDLIRRLGALRVTARVHVQAGAEEHDLSAQAEMFADAAERAGAVVTGEQRAGGHDYAWWSDALFDGLDVVLGRSLSRIEP</sequence>
<gene>
    <name evidence="7" type="ORF">GCM10023351_14210</name>
</gene>
<keyword evidence="8" id="KW-1185">Reference proteome</keyword>
<evidence type="ECO:0000259" key="6">
    <source>
        <dbReference type="Pfam" id="PF11806"/>
    </source>
</evidence>
<dbReference type="Gene3D" id="3.40.50.1820">
    <property type="entry name" value="alpha/beta hydrolase"/>
    <property type="match status" value="1"/>
</dbReference>
<organism evidence="7 8">
    <name type="scientific">Microbacterium gilvum</name>
    <dbReference type="NCBI Taxonomy" id="1336204"/>
    <lineage>
        <taxon>Bacteria</taxon>
        <taxon>Bacillati</taxon>
        <taxon>Actinomycetota</taxon>
        <taxon>Actinomycetes</taxon>
        <taxon>Micrococcales</taxon>
        <taxon>Microbacteriaceae</taxon>
        <taxon>Microbacterium</taxon>
    </lineage>
</organism>
<dbReference type="Proteomes" id="UP001501645">
    <property type="component" value="Unassembled WGS sequence"/>
</dbReference>
<dbReference type="InterPro" id="IPR021764">
    <property type="entry name" value="Enterochelin_esterase_N"/>
</dbReference>
<dbReference type="RefSeq" id="WP_345437498.1">
    <property type="nucleotide sequence ID" value="NZ_BAABKO010000002.1"/>
</dbReference>
<evidence type="ECO:0000256" key="2">
    <source>
        <dbReference type="ARBA" id="ARBA00022490"/>
    </source>
</evidence>
<evidence type="ECO:0000256" key="1">
    <source>
        <dbReference type="ARBA" id="ARBA00004496"/>
    </source>
</evidence>
<dbReference type="Pfam" id="PF00756">
    <property type="entry name" value="Esterase"/>
    <property type="match status" value="1"/>
</dbReference>
<proteinExistence type="inferred from homology"/>
<comment type="similarity">
    <text evidence="4">Belongs to the Fes family.</text>
</comment>
<dbReference type="InterPro" id="IPR029058">
    <property type="entry name" value="AB_hydrolase_fold"/>
</dbReference>
<accession>A0ABP9A104</accession>
<dbReference type="EMBL" id="BAABKO010000002">
    <property type="protein sequence ID" value="GAA4771381.1"/>
    <property type="molecule type" value="Genomic_DNA"/>
</dbReference>
<evidence type="ECO:0000256" key="5">
    <source>
        <dbReference type="SAM" id="MobiDB-lite"/>
    </source>
</evidence>
<name>A0ABP9A104_9MICO</name>
<protein>
    <submittedName>
        <fullName evidence="7">Esterase family protein</fullName>
    </submittedName>
</protein>
<feature type="region of interest" description="Disordered" evidence="5">
    <location>
        <begin position="162"/>
        <end position="181"/>
    </location>
</feature>
<dbReference type="InterPro" id="IPR013783">
    <property type="entry name" value="Ig-like_fold"/>
</dbReference>
<evidence type="ECO:0000313" key="8">
    <source>
        <dbReference type="Proteomes" id="UP001501645"/>
    </source>
</evidence>
<evidence type="ECO:0000256" key="4">
    <source>
        <dbReference type="ARBA" id="ARBA00024201"/>
    </source>
</evidence>
<comment type="caution">
    <text evidence="7">The sequence shown here is derived from an EMBL/GenBank/DDBJ whole genome shotgun (WGS) entry which is preliminary data.</text>
</comment>
<dbReference type="Gene3D" id="2.60.40.10">
    <property type="entry name" value="Immunoglobulins"/>
    <property type="match status" value="1"/>
</dbReference>